<dbReference type="AlphaFoldDB" id="A0A370GPT1"/>
<comment type="caution">
    <text evidence="1">The sequence shown here is derived from an EMBL/GenBank/DDBJ whole genome shotgun (WGS) entry which is preliminary data.</text>
</comment>
<name>A0A370GPT1_9BACI</name>
<reference evidence="1 2" key="1">
    <citation type="submission" date="2018-07" db="EMBL/GenBank/DDBJ databases">
        <title>Genomic Encyclopedia of Type Strains, Phase IV (KMG-IV): sequencing the most valuable type-strain genomes for metagenomic binning, comparative biology and taxonomic classification.</title>
        <authorList>
            <person name="Goeker M."/>
        </authorList>
    </citation>
    <scope>NUCLEOTIDE SEQUENCE [LARGE SCALE GENOMIC DNA]</scope>
    <source>
        <strain evidence="1 2">DSM 25281</strain>
    </source>
</reference>
<dbReference type="EMBL" id="QQAY01000002">
    <property type="protein sequence ID" value="RDI45738.1"/>
    <property type="molecule type" value="Genomic_DNA"/>
</dbReference>
<protein>
    <submittedName>
        <fullName evidence="1">Uncharacterized protein with PCYCGC motif</fullName>
    </submittedName>
</protein>
<dbReference type="Pfam" id="PF13798">
    <property type="entry name" value="PCYCGC"/>
    <property type="match status" value="1"/>
</dbReference>
<dbReference type="Proteomes" id="UP000255326">
    <property type="component" value="Unassembled WGS sequence"/>
</dbReference>
<proteinExistence type="predicted"/>
<evidence type="ECO:0000313" key="2">
    <source>
        <dbReference type="Proteomes" id="UP000255326"/>
    </source>
</evidence>
<evidence type="ECO:0000313" key="1">
    <source>
        <dbReference type="EMBL" id="RDI45738.1"/>
    </source>
</evidence>
<dbReference type="InterPro" id="IPR025673">
    <property type="entry name" value="PCYCGC"/>
</dbReference>
<gene>
    <name evidence="1" type="ORF">DFR59_102371</name>
</gene>
<organism evidence="1 2">
    <name type="scientific">Falsibacillus pallidus</name>
    <dbReference type="NCBI Taxonomy" id="493781"/>
    <lineage>
        <taxon>Bacteria</taxon>
        <taxon>Bacillati</taxon>
        <taxon>Bacillota</taxon>
        <taxon>Bacilli</taxon>
        <taxon>Bacillales</taxon>
        <taxon>Bacillaceae</taxon>
        <taxon>Falsibacillus</taxon>
    </lineage>
</organism>
<sequence length="206" mass="22884">MIVMKMLKVVHNGVGSNQKIHAKILQNEQGANFYMRKVLFLTLIFPLALLGACANHEAKNPSQKNNGEQAAHGDHNAMEAMNHGDIREATSSATILPSFMKNKPQKMQDIYLAVAQNRELLEKIPCYCGCGESVGHMNNYDCYIHENHKDGSVVWDDHGTKCGVCLDIAEKAIQAKQQGMSVKQIRAMIDQQYKTGYAKPTPTPEV</sequence>
<accession>A0A370GPT1</accession>
<keyword evidence="2" id="KW-1185">Reference proteome</keyword>